<evidence type="ECO:0000313" key="2">
    <source>
        <dbReference type="EMBL" id="EFY06583.1"/>
    </source>
</evidence>
<evidence type="ECO:0000256" key="1">
    <source>
        <dbReference type="SAM" id="Phobius"/>
    </source>
</evidence>
<organism evidence="2 3">
    <name type="scientific">Succinatimonas hippei (strain DSM 22608 / JCM 16073 / KCTC 15190 / YIT 12066)</name>
    <dbReference type="NCBI Taxonomy" id="762983"/>
    <lineage>
        <taxon>Bacteria</taxon>
        <taxon>Pseudomonadati</taxon>
        <taxon>Pseudomonadota</taxon>
        <taxon>Gammaproteobacteria</taxon>
        <taxon>Aeromonadales</taxon>
        <taxon>Succinivibrionaceae</taxon>
        <taxon>Succinatimonas</taxon>
    </lineage>
</organism>
<reference evidence="2 3" key="1">
    <citation type="submission" date="2011-01" db="EMBL/GenBank/DDBJ databases">
        <authorList>
            <person name="Weinstock G."/>
            <person name="Sodergren E."/>
            <person name="Clifton S."/>
            <person name="Fulton L."/>
            <person name="Fulton B."/>
            <person name="Courtney L."/>
            <person name="Fronick C."/>
            <person name="Harrison M."/>
            <person name="Strong C."/>
            <person name="Farmer C."/>
            <person name="Delahaunty K."/>
            <person name="Markovic C."/>
            <person name="Hall O."/>
            <person name="Minx P."/>
            <person name="Tomlinson C."/>
            <person name="Mitreva M."/>
            <person name="Hou S."/>
            <person name="Chen J."/>
            <person name="Wollam A."/>
            <person name="Pepin K.H."/>
            <person name="Johnson M."/>
            <person name="Bhonagiri V."/>
            <person name="Zhang X."/>
            <person name="Suruliraj S."/>
            <person name="Warren W."/>
            <person name="Chinwalla A."/>
            <person name="Mardis E.R."/>
            <person name="Wilson R.K."/>
        </authorList>
    </citation>
    <scope>NUCLEOTIDE SEQUENCE [LARGE SCALE GENOMIC DNA]</scope>
    <source>
        <strain evidence="3">DSM 22608 / JCM 16073 / KCTC 15190 / YIT 12066</strain>
    </source>
</reference>
<keyword evidence="1" id="KW-0812">Transmembrane</keyword>
<protein>
    <submittedName>
        <fullName evidence="2">Uncharacterized protein</fullName>
    </submittedName>
</protein>
<gene>
    <name evidence="2" type="ORF">HMPREF9444_01674</name>
</gene>
<dbReference type="STRING" id="762983.HMPREF9444_01674"/>
<proteinExistence type="predicted"/>
<feature type="transmembrane region" description="Helical" evidence="1">
    <location>
        <begin position="31"/>
        <end position="51"/>
    </location>
</feature>
<name>E8LLN9_SUCHY</name>
<comment type="caution">
    <text evidence="2">The sequence shown here is derived from an EMBL/GenBank/DDBJ whole genome shotgun (WGS) entry which is preliminary data.</text>
</comment>
<dbReference type="Proteomes" id="UP000018458">
    <property type="component" value="Unassembled WGS sequence"/>
</dbReference>
<dbReference type="EMBL" id="AEVO01000111">
    <property type="protein sequence ID" value="EFY06583.1"/>
    <property type="molecule type" value="Genomic_DNA"/>
</dbReference>
<dbReference type="HOGENOM" id="CLU_2653110_0_0_6"/>
<keyword evidence="1" id="KW-0472">Membrane</keyword>
<feature type="transmembrane region" description="Helical" evidence="1">
    <location>
        <begin position="7"/>
        <end position="25"/>
    </location>
</feature>
<keyword evidence="3" id="KW-1185">Reference proteome</keyword>
<accession>E8LLN9</accession>
<keyword evidence="1" id="KW-1133">Transmembrane helix</keyword>
<dbReference type="AlphaFoldDB" id="E8LLN9"/>
<sequence length="76" mass="8899">MFKKFRKINFFLPNILLSFFILLFKKNIANSLKYAVGLLVSLLLSFQKSLIKIFGKITIKTILLKNRLFSTQKDKT</sequence>
<evidence type="ECO:0000313" key="3">
    <source>
        <dbReference type="Proteomes" id="UP000018458"/>
    </source>
</evidence>